<sequence>MTTLLIGIYMTCLFGFGFGHGLGLYRGRRSETKQQKSRLIWYALLCLVILLSGFLLSVNAGKEAQIYMWGGLLMLALPSLLILGIGVAIGNFIARKRQPPESQ</sequence>
<evidence type="ECO:0000313" key="2">
    <source>
        <dbReference type="EMBL" id="MBR7800516.1"/>
    </source>
</evidence>
<dbReference type="Proteomes" id="UP000678545">
    <property type="component" value="Unassembled WGS sequence"/>
</dbReference>
<proteinExistence type="predicted"/>
<reference evidence="2" key="1">
    <citation type="submission" date="2021-04" db="EMBL/GenBank/DDBJ databases">
        <title>novel species isolated from subtropical streams in China.</title>
        <authorList>
            <person name="Lu H."/>
        </authorList>
    </citation>
    <scope>NUCLEOTIDE SEQUENCE</scope>
    <source>
        <strain evidence="2">FT137W</strain>
    </source>
</reference>
<name>A0A941E3U4_9BURK</name>
<feature type="transmembrane region" description="Helical" evidence="1">
    <location>
        <begin position="6"/>
        <end position="27"/>
    </location>
</feature>
<comment type="caution">
    <text evidence="2">The sequence shown here is derived from an EMBL/GenBank/DDBJ whole genome shotgun (WGS) entry which is preliminary data.</text>
</comment>
<organism evidence="2 3">
    <name type="scientific">Undibacterium fentianense</name>
    <dbReference type="NCBI Taxonomy" id="2828728"/>
    <lineage>
        <taxon>Bacteria</taxon>
        <taxon>Pseudomonadati</taxon>
        <taxon>Pseudomonadota</taxon>
        <taxon>Betaproteobacteria</taxon>
        <taxon>Burkholderiales</taxon>
        <taxon>Oxalobacteraceae</taxon>
        <taxon>Undibacterium</taxon>
    </lineage>
</organism>
<keyword evidence="3" id="KW-1185">Reference proteome</keyword>
<evidence type="ECO:0000256" key="1">
    <source>
        <dbReference type="SAM" id="Phobius"/>
    </source>
</evidence>
<evidence type="ECO:0000313" key="3">
    <source>
        <dbReference type="Proteomes" id="UP000678545"/>
    </source>
</evidence>
<protein>
    <submittedName>
        <fullName evidence="2">Uncharacterized protein</fullName>
    </submittedName>
</protein>
<dbReference type="RefSeq" id="WP_212675645.1">
    <property type="nucleotide sequence ID" value="NZ_JAGSPJ010000004.1"/>
</dbReference>
<feature type="transmembrane region" description="Helical" evidence="1">
    <location>
        <begin position="39"/>
        <end position="60"/>
    </location>
</feature>
<dbReference type="AlphaFoldDB" id="A0A941E3U4"/>
<dbReference type="EMBL" id="JAGSPJ010000004">
    <property type="protein sequence ID" value="MBR7800516.1"/>
    <property type="molecule type" value="Genomic_DNA"/>
</dbReference>
<keyword evidence="1" id="KW-0472">Membrane</keyword>
<gene>
    <name evidence="2" type="ORF">KDM90_10965</name>
</gene>
<accession>A0A941E3U4</accession>
<feature type="transmembrane region" description="Helical" evidence="1">
    <location>
        <begin position="66"/>
        <end position="94"/>
    </location>
</feature>
<keyword evidence="1" id="KW-1133">Transmembrane helix</keyword>
<keyword evidence="1" id="KW-0812">Transmembrane</keyword>